<accession>A0A9D4BUJ6</accession>
<dbReference type="EMBL" id="JAIWYP010000014">
    <property type="protein sequence ID" value="KAH3709367.1"/>
    <property type="molecule type" value="Genomic_DNA"/>
</dbReference>
<evidence type="ECO:0000313" key="1">
    <source>
        <dbReference type="EMBL" id="KAH3709367.1"/>
    </source>
</evidence>
<proteinExistence type="predicted"/>
<reference evidence="1" key="2">
    <citation type="submission" date="2020-11" db="EMBL/GenBank/DDBJ databases">
        <authorList>
            <person name="McCartney M.A."/>
            <person name="Auch B."/>
            <person name="Kono T."/>
            <person name="Mallez S."/>
            <person name="Becker A."/>
            <person name="Gohl D.M."/>
            <person name="Silverstein K.A.T."/>
            <person name="Koren S."/>
            <person name="Bechman K.B."/>
            <person name="Herman A."/>
            <person name="Abrahante J.E."/>
            <person name="Garbe J."/>
        </authorList>
    </citation>
    <scope>NUCLEOTIDE SEQUENCE</scope>
    <source>
        <strain evidence="1">Duluth1</strain>
        <tissue evidence="1">Whole animal</tissue>
    </source>
</reference>
<dbReference type="AlphaFoldDB" id="A0A9D4BUJ6"/>
<name>A0A9D4BUJ6_DREPO</name>
<sequence>MDCMKAIGVPFGIMEQSFLENLERKVMDFDKELKKIWLALDDRVKRTDALEKQRDELRDSVAYLKSQSMRNNFIPMYNSINVDLFDILENDLFLYDSLGSVLICGD</sequence>
<keyword evidence="2" id="KW-1185">Reference proteome</keyword>
<gene>
    <name evidence="1" type="ORF">DPMN_068829</name>
</gene>
<comment type="caution">
    <text evidence="1">The sequence shown here is derived from an EMBL/GenBank/DDBJ whole genome shotgun (WGS) entry which is preliminary data.</text>
</comment>
<reference evidence="1" key="1">
    <citation type="journal article" date="2019" name="bioRxiv">
        <title>The Genome of the Zebra Mussel, Dreissena polymorpha: A Resource for Invasive Species Research.</title>
        <authorList>
            <person name="McCartney M.A."/>
            <person name="Auch B."/>
            <person name="Kono T."/>
            <person name="Mallez S."/>
            <person name="Zhang Y."/>
            <person name="Obille A."/>
            <person name="Becker A."/>
            <person name="Abrahante J.E."/>
            <person name="Garbe J."/>
            <person name="Badalamenti J.P."/>
            <person name="Herman A."/>
            <person name="Mangelson H."/>
            <person name="Liachko I."/>
            <person name="Sullivan S."/>
            <person name="Sone E.D."/>
            <person name="Koren S."/>
            <person name="Silverstein K.A.T."/>
            <person name="Beckman K.B."/>
            <person name="Gohl D.M."/>
        </authorList>
    </citation>
    <scope>NUCLEOTIDE SEQUENCE</scope>
    <source>
        <strain evidence="1">Duluth1</strain>
        <tissue evidence="1">Whole animal</tissue>
    </source>
</reference>
<protein>
    <submittedName>
        <fullName evidence="1">Uncharacterized protein</fullName>
    </submittedName>
</protein>
<dbReference type="Proteomes" id="UP000828390">
    <property type="component" value="Unassembled WGS sequence"/>
</dbReference>
<organism evidence="1 2">
    <name type="scientific">Dreissena polymorpha</name>
    <name type="common">Zebra mussel</name>
    <name type="synonym">Mytilus polymorpha</name>
    <dbReference type="NCBI Taxonomy" id="45954"/>
    <lineage>
        <taxon>Eukaryota</taxon>
        <taxon>Metazoa</taxon>
        <taxon>Spiralia</taxon>
        <taxon>Lophotrochozoa</taxon>
        <taxon>Mollusca</taxon>
        <taxon>Bivalvia</taxon>
        <taxon>Autobranchia</taxon>
        <taxon>Heteroconchia</taxon>
        <taxon>Euheterodonta</taxon>
        <taxon>Imparidentia</taxon>
        <taxon>Neoheterodontei</taxon>
        <taxon>Myida</taxon>
        <taxon>Dreissenoidea</taxon>
        <taxon>Dreissenidae</taxon>
        <taxon>Dreissena</taxon>
    </lineage>
</organism>
<evidence type="ECO:0000313" key="2">
    <source>
        <dbReference type="Proteomes" id="UP000828390"/>
    </source>
</evidence>